<dbReference type="InterPro" id="IPR016181">
    <property type="entry name" value="Acyl_CoA_acyltransferase"/>
</dbReference>
<gene>
    <name evidence="4" type="ORF">E4J94_14165</name>
</gene>
<dbReference type="InterPro" id="IPR051016">
    <property type="entry name" value="Diverse_Substrate_AcTransf"/>
</dbReference>
<feature type="domain" description="N-acetyltransferase" evidence="3">
    <location>
        <begin position="5"/>
        <end position="160"/>
    </location>
</feature>
<reference evidence="4 5" key="1">
    <citation type="submission" date="2019-03" db="EMBL/GenBank/DDBJ databases">
        <title>Empedobacter tilapiae sp. nov., isolated from an intestine of Nile tilapia Oreochromis niloticus.</title>
        <authorList>
            <person name="Kim Y.-O."/>
            <person name="Yoon J.-H."/>
        </authorList>
    </citation>
    <scope>NUCLEOTIDE SEQUENCE [LARGE SCALE GENOMIC DNA]</scope>
    <source>
        <strain evidence="4 5">MRS2</strain>
    </source>
</reference>
<dbReference type="Pfam" id="PF00583">
    <property type="entry name" value="Acetyltransf_1"/>
    <property type="match status" value="1"/>
</dbReference>
<keyword evidence="1 4" id="KW-0808">Transferase</keyword>
<dbReference type="PANTHER" id="PTHR10545">
    <property type="entry name" value="DIAMINE N-ACETYLTRANSFERASE"/>
    <property type="match status" value="1"/>
</dbReference>
<organism evidence="4 5">
    <name type="scientific">Empedobacter tilapiae</name>
    <dbReference type="NCBI Taxonomy" id="2491114"/>
    <lineage>
        <taxon>Bacteria</taxon>
        <taxon>Pseudomonadati</taxon>
        <taxon>Bacteroidota</taxon>
        <taxon>Flavobacteriia</taxon>
        <taxon>Flavobacteriales</taxon>
        <taxon>Weeksellaceae</taxon>
        <taxon>Empedobacter</taxon>
    </lineage>
</organism>
<dbReference type="InterPro" id="IPR000182">
    <property type="entry name" value="GNAT_dom"/>
</dbReference>
<proteinExistence type="predicted"/>
<evidence type="ECO:0000256" key="2">
    <source>
        <dbReference type="ARBA" id="ARBA00023315"/>
    </source>
</evidence>
<dbReference type="AlphaFoldDB" id="A0A4Z1BG52"/>
<dbReference type="Proteomes" id="UP000297998">
    <property type="component" value="Unassembled WGS sequence"/>
</dbReference>
<keyword evidence="5" id="KW-1185">Reference proteome</keyword>
<evidence type="ECO:0000256" key="1">
    <source>
        <dbReference type="ARBA" id="ARBA00022679"/>
    </source>
</evidence>
<dbReference type="RefSeq" id="WP_135836440.1">
    <property type="nucleotide sequence ID" value="NZ_CAUQWU010000024.1"/>
</dbReference>
<keyword evidence="2" id="KW-0012">Acyltransferase</keyword>
<dbReference type="EMBL" id="SRPE01000010">
    <property type="protein sequence ID" value="TGN24380.1"/>
    <property type="molecule type" value="Genomic_DNA"/>
</dbReference>
<evidence type="ECO:0000259" key="3">
    <source>
        <dbReference type="PROSITE" id="PS51186"/>
    </source>
</evidence>
<dbReference type="CDD" id="cd04301">
    <property type="entry name" value="NAT_SF"/>
    <property type="match status" value="1"/>
</dbReference>
<evidence type="ECO:0000313" key="4">
    <source>
        <dbReference type="EMBL" id="TGN24380.1"/>
    </source>
</evidence>
<name>A0A4Z1BG52_9FLAO</name>
<sequence>MENEIQIREMKEQDIPELLRLMEAIVVYEGDTDFSLSENDLLSRGFGTNPQFGAIVAETGNSKLVGIAVYYTIPFMHNLKPSLMLKWLYVDTNQRGKNIGKRLLKGLAQYALNNGYKKFNWLVLANNINAQKFYKSLGSKPDDKWIRWTITPEKMEALAKQ</sequence>
<dbReference type="PROSITE" id="PS51186">
    <property type="entry name" value="GNAT"/>
    <property type="match status" value="1"/>
</dbReference>
<evidence type="ECO:0000313" key="5">
    <source>
        <dbReference type="Proteomes" id="UP000297998"/>
    </source>
</evidence>
<dbReference type="OrthoDB" id="9792929at2"/>
<comment type="caution">
    <text evidence="4">The sequence shown here is derived from an EMBL/GenBank/DDBJ whole genome shotgun (WGS) entry which is preliminary data.</text>
</comment>
<dbReference type="SUPFAM" id="SSF55729">
    <property type="entry name" value="Acyl-CoA N-acyltransferases (Nat)"/>
    <property type="match status" value="1"/>
</dbReference>
<dbReference type="GO" id="GO:0008080">
    <property type="term" value="F:N-acetyltransferase activity"/>
    <property type="evidence" value="ECO:0007669"/>
    <property type="project" value="TreeGrafter"/>
</dbReference>
<accession>A0A4Z1BG52</accession>
<dbReference type="Gene3D" id="3.40.630.30">
    <property type="match status" value="1"/>
</dbReference>
<protein>
    <submittedName>
        <fullName evidence="4">GNAT family N-acetyltransferase</fullName>
    </submittedName>
</protein>
<dbReference type="PANTHER" id="PTHR10545:SF29">
    <property type="entry name" value="GH14572P-RELATED"/>
    <property type="match status" value="1"/>
</dbReference>